<organism evidence="1 2">
    <name type="scientific">Rufibacter roseus</name>
    <dbReference type="NCBI Taxonomy" id="1567108"/>
    <lineage>
        <taxon>Bacteria</taxon>
        <taxon>Pseudomonadati</taxon>
        <taxon>Bacteroidota</taxon>
        <taxon>Cytophagia</taxon>
        <taxon>Cytophagales</taxon>
        <taxon>Hymenobacteraceae</taxon>
        <taxon>Rufibacter</taxon>
    </lineage>
</organism>
<protein>
    <submittedName>
        <fullName evidence="1">DUF6687 family protein</fullName>
    </submittedName>
</protein>
<sequence length="353" mass="40412">MAFAYLPFTDIQEYKAVVVDSYHPNGLVLSHWRGSPTPEPLREDTSAGIVLQALKQNWPSLEEFSFVTANHFDVDGFVGVWALLNPELALQHEELLRQMAIIGDFRELNLEAPFAEEALKLVCWLNAEEKTHFYPPFGAGDLEENEITASVPKFHYFLHSFTQVLQQPDKFSAIWEPEFSQVRAGYLQVHGPETRVEKLPELGLVVIQTPEPVHYYALFSVTAGFDVVLSCYSNQRYELECKYTTWVDIASRPTLPRPDMRPLAQHLTTLEVAENQWKTEGPTDTGPLLRIHRQKLSKAQRYAHPYERPIYSSSISPAKLTGEITKYLTTYFSGVAPKQYWSWAEIKGLYKKN</sequence>
<dbReference type="Pfam" id="PF20392">
    <property type="entry name" value="DUF6687"/>
    <property type="match status" value="1"/>
</dbReference>
<keyword evidence="2" id="KW-1185">Reference proteome</keyword>
<comment type="caution">
    <text evidence="1">The sequence shown here is derived from an EMBL/GenBank/DDBJ whole genome shotgun (WGS) entry which is preliminary data.</text>
</comment>
<reference evidence="2" key="1">
    <citation type="journal article" date="2019" name="Int. J. Syst. Evol. Microbiol.">
        <title>The Global Catalogue of Microorganisms (GCM) 10K type strain sequencing project: providing services to taxonomists for standard genome sequencing and annotation.</title>
        <authorList>
            <consortium name="The Broad Institute Genomics Platform"/>
            <consortium name="The Broad Institute Genome Sequencing Center for Infectious Disease"/>
            <person name="Wu L."/>
            <person name="Ma J."/>
        </authorList>
    </citation>
    <scope>NUCLEOTIDE SEQUENCE [LARGE SCALE GENOMIC DNA]</scope>
    <source>
        <strain evidence="2">CGMCC 4.7393</strain>
    </source>
</reference>
<dbReference type="RefSeq" id="WP_066616806.1">
    <property type="nucleotide sequence ID" value="NZ_JBHSYQ010000015.1"/>
</dbReference>
<name>A0ABW2DPV1_9BACT</name>
<evidence type="ECO:0000313" key="1">
    <source>
        <dbReference type="EMBL" id="MFC6999103.1"/>
    </source>
</evidence>
<evidence type="ECO:0000313" key="2">
    <source>
        <dbReference type="Proteomes" id="UP001596405"/>
    </source>
</evidence>
<accession>A0ABW2DPV1</accession>
<dbReference type="EMBL" id="JBHSYQ010000015">
    <property type="protein sequence ID" value="MFC6999103.1"/>
    <property type="molecule type" value="Genomic_DNA"/>
</dbReference>
<proteinExistence type="predicted"/>
<dbReference type="InterPro" id="IPR046509">
    <property type="entry name" value="DUF6687"/>
</dbReference>
<dbReference type="Proteomes" id="UP001596405">
    <property type="component" value="Unassembled WGS sequence"/>
</dbReference>
<gene>
    <name evidence="1" type="ORF">ACFQHR_15820</name>
</gene>